<feature type="transmembrane region" description="Helical" evidence="6">
    <location>
        <begin position="278"/>
        <end position="298"/>
    </location>
</feature>
<keyword evidence="3 6" id="KW-0812">Transmembrane</keyword>
<evidence type="ECO:0000256" key="6">
    <source>
        <dbReference type="SAM" id="Phobius"/>
    </source>
</evidence>
<evidence type="ECO:0000256" key="3">
    <source>
        <dbReference type="ARBA" id="ARBA00022692"/>
    </source>
</evidence>
<comment type="caution">
    <text evidence="8">The sequence shown here is derived from an EMBL/GenBank/DDBJ whole genome shotgun (WGS) entry which is preliminary data.</text>
</comment>
<evidence type="ECO:0000313" key="8">
    <source>
        <dbReference type="EMBL" id="MBT0772633.1"/>
    </source>
</evidence>
<dbReference type="PANTHER" id="PTHR35007:SF1">
    <property type="entry name" value="PILUS ASSEMBLY PROTEIN"/>
    <property type="match status" value="1"/>
</dbReference>
<dbReference type="Proteomes" id="UP001197247">
    <property type="component" value="Unassembled WGS sequence"/>
</dbReference>
<protein>
    <submittedName>
        <fullName evidence="8">Type II secretion system F family protein</fullName>
    </submittedName>
</protein>
<evidence type="ECO:0000256" key="5">
    <source>
        <dbReference type="ARBA" id="ARBA00023136"/>
    </source>
</evidence>
<feature type="domain" description="Type II secretion system protein GspF" evidence="7">
    <location>
        <begin position="139"/>
        <end position="261"/>
    </location>
</feature>
<gene>
    <name evidence="8" type="ORF">KIH74_27060</name>
</gene>
<comment type="subcellular location">
    <subcellularLocation>
        <location evidence="1">Cell membrane</location>
        <topology evidence="1">Multi-pass membrane protein</topology>
    </subcellularLocation>
</comment>
<evidence type="ECO:0000259" key="7">
    <source>
        <dbReference type="Pfam" id="PF00482"/>
    </source>
</evidence>
<dbReference type="RefSeq" id="WP_214159175.1">
    <property type="nucleotide sequence ID" value="NZ_JAHBAY010000013.1"/>
</dbReference>
<proteinExistence type="predicted"/>
<keyword evidence="9" id="KW-1185">Reference proteome</keyword>
<dbReference type="EMBL" id="JAHBAY010000013">
    <property type="protein sequence ID" value="MBT0772633.1"/>
    <property type="molecule type" value="Genomic_DNA"/>
</dbReference>
<keyword evidence="4 6" id="KW-1133">Transmembrane helix</keyword>
<feature type="transmembrane region" description="Helical" evidence="6">
    <location>
        <begin position="96"/>
        <end position="120"/>
    </location>
</feature>
<name>A0ABS5TQT4_9ACTN</name>
<accession>A0ABS5TQT4</accession>
<dbReference type="InterPro" id="IPR042094">
    <property type="entry name" value="T2SS_GspF_sf"/>
</dbReference>
<keyword evidence="5 6" id="KW-0472">Membrane</keyword>
<keyword evidence="2" id="KW-1003">Cell membrane</keyword>
<evidence type="ECO:0000256" key="4">
    <source>
        <dbReference type="ARBA" id="ARBA00022989"/>
    </source>
</evidence>
<sequence length="306" mass="32782">MNLIILILVFLAAGSFLAGAGQFLSVSSGRRQVVQAVMGDDYYAGADRLERADRVFRATSVGRRLEREMILAGVDRRPVVVFGAGVGVGLAAALGLWALLAPLFGVIGVLAGLVAVRTYLRRERSRRLEAFIAQMPELARVLANATNAGLSISTAVATAGAELAEPARTEMLRISERVGFGVPMETALRELQERLESREVAVLTATLVVSARSGGSLVSALREIADTLEMRKETRREVRTTLAQSVITGYLVLGIGFLILVGLNFMYPGSVRQMTTQLVGQIALAIAGILATVGMIMIRKLTRIEA</sequence>
<dbReference type="InterPro" id="IPR018076">
    <property type="entry name" value="T2SS_GspF_dom"/>
</dbReference>
<dbReference type="PANTHER" id="PTHR35007">
    <property type="entry name" value="INTEGRAL MEMBRANE PROTEIN-RELATED"/>
    <property type="match status" value="1"/>
</dbReference>
<evidence type="ECO:0000256" key="1">
    <source>
        <dbReference type="ARBA" id="ARBA00004651"/>
    </source>
</evidence>
<evidence type="ECO:0000256" key="2">
    <source>
        <dbReference type="ARBA" id="ARBA00022475"/>
    </source>
</evidence>
<dbReference type="Pfam" id="PF00482">
    <property type="entry name" value="T2SSF"/>
    <property type="match status" value="1"/>
</dbReference>
<reference evidence="8 9" key="1">
    <citation type="submission" date="2021-05" db="EMBL/GenBank/DDBJ databases">
        <title>Kineosporia and Streptomyces sp. nov. two new marine actinobacteria isolated from Coral.</title>
        <authorList>
            <person name="Buangrab K."/>
            <person name="Sutthacheep M."/>
            <person name="Yeemin T."/>
            <person name="Harunari E."/>
            <person name="Igarashi Y."/>
            <person name="Kanchanasin P."/>
            <person name="Tanasupawat S."/>
            <person name="Phongsopitanun W."/>
        </authorList>
    </citation>
    <scope>NUCLEOTIDE SEQUENCE [LARGE SCALE GENOMIC DNA]</scope>
    <source>
        <strain evidence="8 9">J2-2</strain>
    </source>
</reference>
<evidence type="ECO:0000313" key="9">
    <source>
        <dbReference type="Proteomes" id="UP001197247"/>
    </source>
</evidence>
<organism evidence="8 9">
    <name type="scientific">Kineosporia corallincola</name>
    <dbReference type="NCBI Taxonomy" id="2835133"/>
    <lineage>
        <taxon>Bacteria</taxon>
        <taxon>Bacillati</taxon>
        <taxon>Actinomycetota</taxon>
        <taxon>Actinomycetes</taxon>
        <taxon>Kineosporiales</taxon>
        <taxon>Kineosporiaceae</taxon>
        <taxon>Kineosporia</taxon>
    </lineage>
</organism>
<feature type="transmembrane region" description="Helical" evidence="6">
    <location>
        <begin position="242"/>
        <end position="266"/>
    </location>
</feature>
<dbReference type="Gene3D" id="1.20.81.30">
    <property type="entry name" value="Type II secretion system (T2SS), domain F"/>
    <property type="match status" value="1"/>
</dbReference>